<dbReference type="Gene3D" id="1.10.10.160">
    <property type="match status" value="1"/>
</dbReference>
<dbReference type="EC" id="5.6.2.4" evidence="9"/>
<organism evidence="13">
    <name type="scientific">hydrothermal vent metagenome</name>
    <dbReference type="NCBI Taxonomy" id="652676"/>
    <lineage>
        <taxon>unclassified sequences</taxon>
        <taxon>metagenomes</taxon>
        <taxon>ecological metagenomes</taxon>
    </lineage>
</organism>
<dbReference type="Pfam" id="PF13361">
    <property type="entry name" value="UvrD_C"/>
    <property type="match status" value="1"/>
</dbReference>
<evidence type="ECO:0000256" key="10">
    <source>
        <dbReference type="ARBA" id="ARBA00048988"/>
    </source>
</evidence>
<dbReference type="Pfam" id="PF21196">
    <property type="entry name" value="PcrA_UvrD_tudor"/>
    <property type="match status" value="1"/>
</dbReference>
<dbReference type="FunFam" id="1.10.486.10:FF:000003">
    <property type="entry name" value="ATP-dependent DNA helicase"/>
    <property type="match status" value="1"/>
</dbReference>
<dbReference type="InterPro" id="IPR014016">
    <property type="entry name" value="UvrD-like_ATP-bd"/>
</dbReference>
<dbReference type="InterPro" id="IPR014017">
    <property type="entry name" value="DNA_helicase_UvrD-like_C"/>
</dbReference>
<dbReference type="Pfam" id="PF00580">
    <property type="entry name" value="UvrD-helicase"/>
    <property type="match status" value="1"/>
</dbReference>
<protein>
    <recommendedName>
        <fullName evidence="9">DNA 3'-5' helicase</fullName>
        <ecNumber evidence="9">5.6.2.4</ecNumber>
    </recommendedName>
</protein>
<keyword evidence="3" id="KW-0378">Hydrolase</keyword>
<dbReference type="GO" id="GO:0005524">
    <property type="term" value="F:ATP binding"/>
    <property type="evidence" value="ECO:0007669"/>
    <property type="project" value="UniProtKB-KW"/>
</dbReference>
<dbReference type="InterPro" id="IPR013986">
    <property type="entry name" value="DExx_box_DNA_helicase_dom_sf"/>
</dbReference>
<comment type="similarity">
    <text evidence="1">Belongs to the helicase family. UvrD subfamily.</text>
</comment>
<dbReference type="PANTHER" id="PTHR11070">
    <property type="entry name" value="UVRD / RECB / PCRA DNA HELICASE FAMILY MEMBER"/>
    <property type="match status" value="1"/>
</dbReference>
<dbReference type="Gene3D" id="3.40.50.300">
    <property type="entry name" value="P-loop containing nucleotide triphosphate hydrolases"/>
    <property type="match status" value="2"/>
</dbReference>
<dbReference type="PROSITE" id="PS51198">
    <property type="entry name" value="UVRD_HELICASE_ATP_BIND"/>
    <property type="match status" value="1"/>
</dbReference>
<evidence type="ECO:0000256" key="7">
    <source>
        <dbReference type="ARBA" id="ARBA00023235"/>
    </source>
</evidence>
<dbReference type="InterPro" id="IPR027417">
    <property type="entry name" value="P-loop_NTPase"/>
</dbReference>
<evidence type="ECO:0000259" key="12">
    <source>
        <dbReference type="PROSITE" id="PS51217"/>
    </source>
</evidence>
<dbReference type="CDD" id="cd18807">
    <property type="entry name" value="SF1_C_UvrD"/>
    <property type="match status" value="1"/>
</dbReference>
<dbReference type="EMBL" id="CZRL01000097">
    <property type="protein sequence ID" value="CUS53291.1"/>
    <property type="molecule type" value="Genomic_DNA"/>
</dbReference>
<evidence type="ECO:0000256" key="5">
    <source>
        <dbReference type="ARBA" id="ARBA00022840"/>
    </source>
</evidence>
<dbReference type="GO" id="GO:0033202">
    <property type="term" value="C:DNA helicase complex"/>
    <property type="evidence" value="ECO:0007669"/>
    <property type="project" value="TreeGrafter"/>
</dbReference>
<dbReference type="SUPFAM" id="SSF52540">
    <property type="entry name" value="P-loop containing nucleoside triphosphate hydrolases"/>
    <property type="match status" value="1"/>
</dbReference>
<dbReference type="GO" id="GO:0003677">
    <property type="term" value="F:DNA binding"/>
    <property type="evidence" value="ECO:0007669"/>
    <property type="project" value="UniProtKB-KW"/>
</dbReference>
<evidence type="ECO:0000256" key="9">
    <source>
        <dbReference type="ARBA" id="ARBA00034808"/>
    </source>
</evidence>
<dbReference type="AlphaFoldDB" id="A0A160TVU6"/>
<dbReference type="CDD" id="cd17932">
    <property type="entry name" value="DEXQc_UvrD"/>
    <property type="match status" value="1"/>
</dbReference>
<keyword evidence="6" id="KW-0238">DNA-binding</keyword>
<dbReference type="PANTHER" id="PTHR11070:SF2">
    <property type="entry name" value="ATP-DEPENDENT DNA HELICASE SRS2"/>
    <property type="match status" value="1"/>
</dbReference>
<evidence type="ECO:0000256" key="4">
    <source>
        <dbReference type="ARBA" id="ARBA00022806"/>
    </source>
</evidence>
<evidence type="ECO:0000256" key="3">
    <source>
        <dbReference type="ARBA" id="ARBA00022801"/>
    </source>
</evidence>
<dbReference type="GO" id="GO:0000725">
    <property type="term" value="P:recombinational repair"/>
    <property type="evidence" value="ECO:0007669"/>
    <property type="project" value="TreeGrafter"/>
</dbReference>
<evidence type="ECO:0000256" key="6">
    <source>
        <dbReference type="ARBA" id="ARBA00023125"/>
    </source>
</evidence>
<accession>A0A160TVU6</accession>
<keyword evidence="7" id="KW-0413">Isomerase</keyword>
<dbReference type="NCBIfam" id="NF008743">
    <property type="entry name" value="PRK11773.1"/>
    <property type="match status" value="1"/>
</dbReference>
<keyword evidence="5" id="KW-0067">ATP-binding</keyword>
<proteinExistence type="inferred from homology"/>
<evidence type="ECO:0000259" key="11">
    <source>
        <dbReference type="PROSITE" id="PS51198"/>
    </source>
</evidence>
<keyword evidence="4 13" id="KW-0347">Helicase</keyword>
<evidence type="ECO:0000256" key="8">
    <source>
        <dbReference type="ARBA" id="ARBA00034617"/>
    </source>
</evidence>
<evidence type="ECO:0000256" key="2">
    <source>
        <dbReference type="ARBA" id="ARBA00022741"/>
    </source>
</evidence>
<dbReference type="GO" id="GO:0043138">
    <property type="term" value="F:3'-5' DNA helicase activity"/>
    <property type="evidence" value="ECO:0007669"/>
    <property type="project" value="UniProtKB-EC"/>
</dbReference>
<dbReference type="InterPro" id="IPR000212">
    <property type="entry name" value="DNA_helicase_UvrD/REP"/>
</dbReference>
<comment type="catalytic activity">
    <reaction evidence="8">
        <text>Couples ATP hydrolysis with the unwinding of duplex DNA by translocating in the 3'-5' direction.</text>
        <dbReference type="EC" id="5.6.2.4"/>
    </reaction>
</comment>
<dbReference type="GO" id="GO:0016787">
    <property type="term" value="F:hydrolase activity"/>
    <property type="evidence" value="ECO:0007669"/>
    <property type="project" value="UniProtKB-KW"/>
</dbReference>
<feature type="domain" description="UvrD-like helicase ATP-binding" evidence="11">
    <location>
        <begin position="8"/>
        <end position="286"/>
    </location>
</feature>
<evidence type="ECO:0000313" key="13">
    <source>
        <dbReference type="EMBL" id="CUS53291.1"/>
    </source>
</evidence>
<reference evidence="13" key="1">
    <citation type="submission" date="2015-10" db="EMBL/GenBank/DDBJ databases">
        <authorList>
            <person name="Gilbert D.G."/>
        </authorList>
    </citation>
    <scope>NUCLEOTIDE SEQUENCE</scope>
</reference>
<dbReference type="GO" id="GO:0005829">
    <property type="term" value="C:cytosol"/>
    <property type="evidence" value="ECO:0007669"/>
    <property type="project" value="TreeGrafter"/>
</dbReference>
<sequence>MDVSFIFDDLNDAQRQAVSKDPCPMLVLAGAGSGKTRVLTHRIAWLVTALEVSPLSILAVTFTNKAAQEMRHRVERMIGSPMRNMWLGTFHGLSHRLLRTHYADAGLSNSFEILDAQDQHRLVRRSLRELNLDEGFWPPRQVQWFINSNKEEGRRPTQLEGSSDNQHQTLTQIYAHYESLCQRFGLVDFAELLLRSLELVQNNEPIRDAYRKRFQHILVDEFQDTNTIQYRWLKLLAQPRNSITAVGDDDQSIYGWRGARIENMTLFQKDFPETQILRLEQNYRSTGTILAAANSVIDHNVGRMGKKLWTEDQAGAPIRLYAAFNEIDEARFVLEHLREWVHEGHRRDSIAILYRSNAQSRVFEELLLSEGIPYRVYGGLRFFERAEIKDALAYLRLISNRHSDPSFERVVNVPTRGIGARTATAIREHARASDTSMWAAAVELASKTQIPTRARTSLNYFIDLIEALDASTRDLDLTEQTDIVVQRSGLIDHYRKQHGEKAQTRVENLEELVSAARHFNYDPADDQHPDPLSEFLAHAALEAGEGQAEEWEDCVQLMSLHSAKGLEFPLVFLCGLEEGLFPHQRSIDEPGRLEEERRLCYVGMTRAMVQLFLTWAEVRRLYGRENYTRPSRFLSEISAELVDEVRSSTVLPRATSTPAEALNTVAQTSSPGINLGARVHHAKFGQGTVVSVEGQGEHARVQVRFETAGSKWLVLAYANLDPA</sequence>
<name>A0A160TVU6_9ZZZZ</name>
<keyword evidence="2" id="KW-0547">Nucleotide-binding</keyword>
<comment type="catalytic activity">
    <reaction evidence="10">
        <text>ATP + H2O = ADP + phosphate + H(+)</text>
        <dbReference type="Rhea" id="RHEA:13065"/>
        <dbReference type="ChEBI" id="CHEBI:15377"/>
        <dbReference type="ChEBI" id="CHEBI:15378"/>
        <dbReference type="ChEBI" id="CHEBI:30616"/>
        <dbReference type="ChEBI" id="CHEBI:43474"/>
        <dbReference type="ChEBI" id="CHEBI:456216"/>
        <dbReference type="EC" id="5.6.2.4"/>
    </reaction>
</comment>
<feature type="domain" description="UvrD-like helicase C-terminal" evidence="12">
    <location>
        <begin position="287"/>
        <end position="565"/>
    </location>
</feature>
<evidence type="ECO:0000256" key="1">
    <source>
        <dbReference type="ARBA" id="ARBA00009922"/>
    </source>
</evidence>
<gene>
    <name evidence="13" type="ORF">MGWOODY_XGa1359</name>
</gene>
<dbReference type="Gene3D" id="1.10.486.10">
    <property type="entry name" value="PCRA, domain 4"/>
    <property type="match status" value="1"/>
</dbReference>
<dbReference type="PROSITE" id="PS51217">
    <property type="entry name" value="UVRD_HELICASE_CTER"/>
    <property type="match status" value="1"/>
</dbReference>